<dbReference type="GO" id="GO:1990904">
    <property type="term" value="C:ribonucleoprotein complex"/>
    <property type="evidence" value="ECO:0007669"/>
    <property type="project" value="TreeGrafter"/>
</dbReference>
<dbReference type="EMBL" id="KV918881">
    <property type="protein sequence ID" value="OSX76057.1"/>
    <property type="molecule type" value="Genomic_DNA"/>
</dbReference>
<evidence type="ECO:0000256" key="1">
    <source>
        <dbReference type="SAM" id="MobiDB-lite"/>
    </source>
</evidence>
<dbReference type="InterPro" id="IPR039604">
    <property type="entry name" value="Bfr1"/>
</dbReference>
<sequence length="701" mass="72751">MADTETAIAQPVAAQNEVGDTQKAADAEPASEPAADAPAGEDEAAKEVPTAAPRVPAPRKKVPHRDLVIPDEPVKRYPEPLKADLDAKLEPLRAQVAEARAKLDAALTHSRARKAVRDSHEANISAQRKAEKGLQEALSAKFAAKKTITDQIAQLRAQEQSTRRGGGSGGGGIESCLRGLKSAEAVEHRIQELEYRMNTESLPMAEEKKLIATIAYLRHKGRAALAAADAASVSRDELEASRKAQDVRINQLKSAVNEQKGVVDGAYAARNAEIAALPGAPATTGDPVVAQRKLISEAQTGMDAAHKAHYAALNAWRDNERIFRVQEENRRRKKLADLNAARNAEREERRLAREAELAEYEPAHPYAAQLATCTRLIEHLAPMLDSPTATAQALASLAAEDTSAKSGEAPTLGLSGATRPSLRVVKGSTPGVVTGKKSAAPPPPEDKYSAFGKVGTGKKRKGKGRRGSDAAAPDAAATSAGSAKLPSQSMETFAAFTAVEVEPPLVKSDVAAAITALQEKLAYYKTAPPPTQRAPKQQQPFGSETSQKRGATKNANSGPPPSANGDDQPPLVEGGPAPSVPASVDSNKPSFSDIIRGRAASAAAPSNAAPTPAEAGGLIAAVDVSSSVLATDGGDVPEVTSVPAVPAEEQANGSAAADEVTPADVAPSEETPAAEAKEEDTPAKATEGPSTDAAAPESVTA</sequence>
<feature type="compositionally biased region" description="Basic and acidic residues" evidence="1">
    <location>
        <begin position="64"/>
        <end position="73"/>
    </location>
</feature>
<dbReference type="Proteomes" id="UP000218209">
    <property type="component" value="Unassembled WGS sequence"/>
</dbReference>
<proteinExistence type="predicted"/>
<gene>
    <name evidence="2" type="ORF">BU14_0208s0015</name>
</gene>
<evidence type="ECO:0000313" key="2">
    <source>
        <dbReference type="EMBL" id="OSX76057.1"/>
    </source>
</evidence>
<dbReference type="OrthoDB" id="2195113at2759"/>
<feature type="region of interest" description="Disordered" evidence="1">
    <location>
        <begin position="630"/>
        <end position="701"/>
    </location>
</feature>
<feature type="compositionally biased region" description="Low complexity" evidence="1">
    <location>
        <begin position="27"/>
        <end position="38"/>
    </location>
</feature>
<dbReference type="PANTHER" id="PTHR31027:SF2">
    <property type="entry name" value="LEBERCILIN DOMAIN-CONTAINING PROTEIN"/>
    <property type="match status" value="1"/>
</dbReference>
<dbReference type="AlphaFoldDB" id="A0A1X6P5D8"/>
<keyword evidence="3" id="KW-1185">Reference proteome</keyword>
<reference evidence="2 3" key="1">
    <citation type="submission" date="2017-03" db="EMBL/GenBank/DDBJ databases">
        <title>WGS assembly of Porphyra umbilicalis.</title>
        <authorList>
            <person name="Brawley S.H."/>
            <person name="Blouin N.A."/>
            <person name="Ficko-Blean E."/>
            <person name="Wheeler G.L."/>
            <person name="Lohr M."/>
            <person name="Goodson H.V."/>
            <person name="Jenkins J.W."/>
            <person name="Blaby-Haas C.E."/>
            <person name="Helliwell K.E."/>
            <person name="Chan C."/>
            <person name="Marriage T."/>
            <person name="Bhattacharya D."/>
            <person name="Klein A.S."/>
            <person name="Badis Y."/>
            <person name="Brodie J."/>
            <person name="Cao Y."/>
            <person name="Collen J."/>
            <person name="Dittami S.M."/>
            <person name="Gachon C.M."/>
            <person name="Green B.R."/>
            <person name="Karpowicz S."/>
            <person name="Kim J.W."/>
            <person name="Kudahl U."/>
            <person name="Lin S."/>
            <person name="Michel G."/>
            <person name="Mittag M."/>
            <person name="Olson B.J."/>
            <person name="Pangilinan J."/>
            <person name="Peng Y."/>
            <person name="Qiu H."/>
            <person name="Shu S."/>
            <person name="Singer J.T."/>
            <person name="Smith A.G."/>
            <person name="Sprecher B.N."/>
            <person name="Wagner V."/>
            <person name="Wang W."/>
            <person name="Wang Z.-Y."/>
            <person name="Yan J."/>
            <person name="Yarish C."/>
            <person name="Zoeuner-Riek S."/>
            <person name="Zhuang Y."/>
            <person name="Zou Y."/>
            <person name="Lindquist E.A."/>
            <person name="Grimwood J."/>
            <person name="Barry K."/>
            <person name="Rokhsar D.S."/>
            <person name="Schmutz J."/>
            <person name="Stiller J.W."/>
            <person name="Grossman A.R."/>
            <person name="Prochnik S.E."/>
        </authorList>
    </citation>
    <scope>NUCLEOTIDE SEQUENCE [LARGE SCALE GENOMIC DNA]</scope>
    <source>
        <strain evidence="2">4086291</strain>
    </source>
</reference>
<protein>
    <submittedName>
        <fullName evidence="2">Uncharacterized protein</fullName>
    </submittedName>
</protein>
<evidence type="ECO:0000313" key="3">
    <source>
        <dbReference type="Proteomes" id="UP000218209"/>
    </source>
</evidence>
<organism evidence="2 3">
    <name type="scientific">Porphyra umbilicalis</name>
    <name type="common">Purple laver</name>
    <name type="synonym">Red alga</name>
    <dbReference type="NCBI Taxonomy" id="2786"/>
    <lineage>
        <taxon>Eukaryota</taxon>
        <taxon>Rhodophyta</taxon>
        <taxon>Bangiophyceae</taxon>
        <taxon>Bangiales</taxon>
        <taxon>Bangiaceae</taxon>
        <taxon>Porphyra</taxon>
    </lineage>
</organism>
<feature type="region of interest" description="Disordered" evidence="1">
    <location>
        <begin position="525"/>
        <end position="593"/>
    </location>
</feature>
<feature type="compositionally biased region" description="Low complexity" evidence="1">
    <location>
        <begin position="469"/>
        <end position="483"/>
    </location>
</feature>
<dbReference type="GO" id="GO:0003729">
    <property type="term" value="F:mRNA binding"/>
    <property type="evidence" value="ECO:0007669"/>
    <property type="project" value="TreeGrafter"/>
</dbReference>
<accession>A0A1X6P5D8</accession>
<feature type="region of interest" description="Disordered" evidence="1">
    <location>
        <begin position="421"/>
        <end position="487"/>
    </location>
</feature>
<name>A0A1X6P5D8_PORUM</name>
<feature type="compositionally biased region" description="Polar residues" evidence="1">
    <location>
        <begin position="534"/>
        <end position="557"/>
    </location>
</feature>
<feature type="compositionally biased region" description="Basic residues" evidence="1">
    <location>
        <begin position="456"/>
        <end position="465"/>
    </location>
</feature>
<dbReference type="GO" id="GO:0008298">
    <property type="term" value="P:intracellular mRNA localization"/>
    <property type="evidence" value="ECO:0007669"/>
    <property type="project" value="TreeGrafter"/>
</dbReference>
<dbReference type="PANTHER" id="PTHR31027">
    <property type="entry name" value="NUCLEAR SEGREGATION PROTEIN BFR1"/>
    <property type="match status" value="1"/>
</dbReference>
<feature type="region of interest" description="Disordered" evidence="1">
    <location>
        <begin position="1"/>
        <end position="73"/>
    </location>
</feature>
<dbReference type="GO" id="GO:0005783">
    <property type="term" value="C:endoplasmic reticulum"/>
    <property type="evidence" value="ECO:0007669"/>
    <property type="project" value="TreeGrafter"/>
</dbReference>
<dbReference type="GO" id="GO:0042175">
    <property type="term" value="C:nuclear outer membrane-endoplasmic reticulum membrane network"/>
    <property type="evidence" value="ECO:0007669"/>
    <property type="project" value="TreeGrafter"/>
</dbReference>